<dbReference type="GO" id="GO:0015934">
    <property type="term" value="C:large ribosomal subunit"/>
    <property type="evidence" value="ECO:0007669"/>
    <property type="project" value="TreeGrafter"/>
</dbReference>
<evidence type="ECO:0000313" key="3">
    <source>
        <dbReference type="Proteomes" id="UP000693970"/>
    </source>
</evidence>
<organism evidence="2 3">
    <name type="scientific">Nitzschia inconspicua</name>
    <dbReference type="NCBI Taxonomy" id="303405"/>
    <lineage>
        <taxon>Eukaryota</taxon>
        <taxon>Sar</taxon>
        <taxon>Stramenopiles</taxon>
        <taxon>Ochrophyta</taxon>
        <taxon>Bacillariophyta</taxon>
        <taxon>Bacillariophyceae</taxon>
        <taxon>Bacillariophycidae</taxon>
        <taxon>Bacillariales</taxon>
        <taxon>Bacillariaceae</taxon>
        <taxon>Nitzschia</taxon>
    </lineage>
</organism>
<reference evidence="2" key="1">
    <citation type="journal article" date="2021" name="Sci. Rep.">
        <title>Diploid genomic architecture of Nitzschia inconspicua, an elite biomass production diatom.</title>
        <authorList>
            <person name="Oliver A."/>
            <person name="Podell S."/>
            <person name="Pinowska A."/>
            <person name="Traller J.C."/>
            <person name="Smith S.R."/>
            <person name="McClure R."/>
            <person name="Beliaev A."/>
            <person name="Bohutskyi P."/>
            <person name="Hill E.A."/>
            <person name="Rabines A."/>
            <person name="Zheng H."/>
            <person name="Allen L.Z."/>
            <person name="Kuo A."/>
            <person name="Grigoriev I.V."/>
            <person name="Allen A.E."/>
            <person name="Hazlebeck D."/>
            <person name="Allen E.E."/>
        </authorList>
    </citation>
    <scope>NUCLEOTIDE SEQUENCE</scope>
    <source>
        <strain evidence="2">Hildebrandi</strain>
    </source>
</reference>
<sequence>MHSTLPTLARGKGKTIAIKLLSSAGTGFFYTTRKNVTNTQHKIALVKFDPIVRQRQKIQKKKFFNLRLEYTTIVACTQSPEQQLLEQRAATPSTTIRFVQAVIS</sequence>
<keyword evidence="2" id="KW-0687">Ribonucleoprotein</keyword>
<dbReference type="GO" id="GO:0003735">
    <property type="term" value="F:structural constituent of ribosome"/>
    <property type="evidence" value="ECO:0007669"/>
    <property type="project" value="InterPro"/>
</dbReference>
<dbReference type="Proteomes" id="UP000693970">
    <property type="component" value="Unassembled WGS sequence"/>
</dbReference>
<evidence type="ECO:0000256" key="1">
    <source>
        <dbReference type="ARBA" id="ARBA00035276"/>
    </source>
</evidence>
<dbReference type="Pfam" id="PF00471">
    <property type="entry name" value="Ribosomal_L33"/>
    <property type="match status" value="1"/>
</dbReference>
<reference evidence="2" key="2">
    <citation type="submission" date="2021-04" db="EMBL/GenBank/DDBJ databases">
        <authorList>
            <person name="Podell S."/>
        </authorList>
    </citation>
    <scope>NUCLEOTIDE SEQUENCE</scope>
    <source>
        <strain evidence="2">Hildebrandi</strain>
    </source>
</reference>
<accession>A0A9K3L8B4</accession>
<dbReference type="InterPro" id="IPR001705">
    <property type="entry name" value="Ribosomal_bL33"/>
</dbReference>
<dbReference type="AlphaFoldDB" id="A0A9K3L8B4"/>
<keyword evidence="2" id="KW-0689">Ribosomal protein</keyword>
<gene>
    <name evidence="2" type="ORF">IV203_001416</name>
</gene>
<name>A0A9K3L8B4_9STRA</name>
<keyword evidence="3" id="KW-1185">Reference proteome</keyword>
<dbReference type="PROSITE" id="PS00582">
    <property type="entry name" value="RIBOSOMAL_L33"/>
    <property type="match status" value="1"/>
</dbReference>
<comment type="caution">
    <text evidence="2">The sequence shown here is derived from an EMBL/GenBank/DDBJ whole genome shotgun (WGS) entry which is preliminary data.</text>
</comment>
<dbReference type="InterPro" id="IPR018264">
    <property type="entry name" value="Ribosomal_bL33_CS"/>
</dbReference>
<dbReference type="PANTHER" id="PTHR15238">
    <property type="entry name" value="54S RIBOSOMAL PROTEIN L39, MITOCHONDRIAL"/>
    <property type="match status" value="1"/>
</dbReference>
<evidence type="ECO:0000313" key="2">
    <source>
        <dbReference type="EMBL" id="KAG7356730.1"/>
    </source>
</evidence>
<dbReference type="GO" id="GO:0006412">
    <property type="term" value="P:translation"/>
    <property type="evidence" value="ECO:0007669"/>
    <property type="project" value="InterPro"/>
</dbReference>
<dbReference type="PANTHER" id="PTHR15238:SF1">
    <property type="entry name" value="LARGE RIBOSOMAL SUBUNIT PROTEIN BL33M"/>
    <property type="match status" value="1"/>
</dbReference>
<protein>
    <recommendedName>
        <fullName evidence="1">Large ribosomal subunit protein bL33c</fullName>
    </recommendedName>
</protein>
<dbReference type="EMBL" id="JAGRRH010000015">
    <property type="protein sequence ID" value="KAG7356730.1"/>
    <property type="molecule type" value="Genomic_DNA"/>
</dbReference>
<dbReference type="NCBIfam" id="TIGR01023">
    <property type="entry name" value="rpmG_bact"/>
    <property type="match status" value="1"/>
</dbReference>
<dbReference type="OrthoDB" id="275534at2759"/>
<proteinExistence type="predicted"/>